<proteinExistence type="inferred from homology"/>
<feature type="transmembrane region" description="Helical" evidence="10">
    <location>
        <begin position="694"/>
        <end position="717"/>
    </location>
</feature>
<keyword evidence="8 10" id="KW-0472">Membrane</keyword>
<evidence type="ECO:0000313" key="11">
    <source>
        <dbReference type="EMBL" id="KAJ5081954.1"/>
    </source>
</evidence>
<protein>
    <recommendedName>
        <fullName evidence="13">Small oligopeptide transporter, OPT family</fullName>
    </recommendedName>
</protein>
<feature type="transmembrane region" description="Helical" evidence="10">
    <location>
        <begin position="618"/>
        <end position="639"/>
    </location>
</feature>
<dbReference type="RefSeq" id="XP_056507241.1">
    <property type="nucleotide sequence ID" value="XM_056660743.1"/>
</dbReference>
<dbReference type="NCBIfam" id="TIGR00728">
    <property type="entry name" value="OPT_sfam"/>
    <property type="match status" value="1"/>
</dbReference>
<comment type="caution">
    <text evidence="11">The sequence shown here is derived from an EMBL/GenBank/DDBJ whole genome shotgun (WGS) entry which is preliminary data.</text>
</comment>
<reference evidence="11" key="1">
    <citation type="submission" date="2022-11" db="EMBL/GenBank/DDBJ databases">
        <authorList>
            <person name="Petersen C."/>
        </authorList>
    </citation>
    <scope>NUCLEOTIDE SEQUENCE</scope>
    <source>
        <strain evidence="11">IBT 34128</strain>
    </source>
</reference>
<dbReference type="GO" id="GO:0015031">
    <property type="term" value="P:protein transport"/>
    <property type="evidence" value="ECO:0007669"/>
    <property type="project" value="UniProtKB-KW"/>
</dbReference>
<evidence type="ECO:0000256" key="9">
    <source>
        <dbReference type="SAM" id="MobiDB-lite"/>
    </source>
</evidence>
<evidence type="ECO:0000256" key="5">
    <source>
        <dbReference type="ARBA" id="ARBA00022856"/>
    </source>
</evidence>
<dbReference type="Pfam" id="PF03169">
    <property type="entry name" value="OPT"/>
    <property type="match status" value="1"/>
</dbReference>
<feature type="transmembrane region" description="Helical" evidence="10">
    <location>
        <begin position="311"/>
        <end position="336"/>
    </location>
</feature>
<keyword evidence="7 10" id="KW-1133">Transmembrane helix</keyword>
<accession>A0A9W9EHN1</accession>
<sequence>MEKSRDSFQDSPSDYPSDDISVLCDRDAYATLPYEADDSPFPEVRAVVQPVNDRTLPVNTVRMWVIGLVFTIVRLDALVDRDSWLTGSQQVGSGLNQFFSLRQPSVTISALVAQLLAFPVGCAWAKWMPVGVLNPDRHFNIKEHGLITIMANVSFGSAAATQVIEAVVKFYHMPSDGGFEVLLCITTQLFGFGLAGMTARWLVGPASMIWPQVLSNAALLTTLHSRVNAIADGWRITRLRFFLVVFVGGSIWYFAPGYLFTGLSTFTFICWIVPSNVVVNQLFGQTTGLGMSVLTFDWAQVVYANQSPLLVPFWAGMNVMGSFALFFWLICPILYYTNTWYSAYLPLLNSNTFDNTGKTYDTSRIMNSGGTVDQGAYRDYSPMFLPAGYAVTFGVAFANLTGIFFHVGLYHGKDLWRQWKGTNKPDIHARLMSVYSTVPWWWFVAITVLMFVLSIVTNEVWHTGLPAWGVLVAFLLPMVYIIPVGIIKAVTNISSNQLNLITEFIGGYAFLGQPVANMAFKFYGYVAIQQGLEFVADMKLAHYLHIAPRMLFLAQGLATLVGAIVQCGVTVFMITRIGGVCTSNAEGNFTCPHGRVTYSSSLIWGAVGPGRLFSPGEIYGNLLWFFLVGPVVVVITYFLGRRWKLVNYLSWPVAFGAMSLVPPATGVNFSSWWVVNVIFNGVVRRRKPAWWSKYNYILSAALDCGVAVSTVIIFFCITLPAGSLSWWGNTVYTTTADGKGTPYKDIPERGYFGPSKGAWV</sequence>
<evidence type="ECO:0000256" key="6">
    <source>
        <dbReference type="ARBA" id="ARBA00022927"/>
    </source>
</evidence>
<keyword evidence="12" id="KW-1185">Reference proteome</keyword>
<feature type="transmembrane region" description="Helical" evidence="10">
    <location>
        <begin position="651"/>
        <end position="674"/>
    </location>
</feature>
<dbReference type="Proteomes" id="UP001141434">
    <property type="component" value="Unassembled WGS sequence"/>
</dbReference>
<dbReference type="AlphaFoldDB" id="A0A9W9EHN1"/>
<name>A0A9W9EHN1_9EURO</name>
<keyword evidence="6" id="KW-0653">Protein transport</keyword>
<dbReference type="OrthoDB" id="9986677at2759"/>
<feature type="transmembrane region" description="Helical" evidence="10">
    <location>
        <begin position="467"/>
        <end position="487"/>
    </location>
</feature>
<organism evidence="11 12">
    <name type="scientific">Penicillium alfredii</name>
    <dbReference type="NCBI Taxonomy" id="1506179"/>
    <lineage>
        <taxon>Eukaryota</taxon>
        <taxon>Fungi</taxon>
        <taxon>Dikarya</taxon>
        <taxon>Ascomycota</taxon>
        <taxon>Pezizomycotina</taxon>
        <taxon>Eurotiomycetes</taxon>
        <taxon>Eurotiomycetidae</taxon>
        <taxon>Eurotiales</taxon>
        <taxon>Aspergillaceae</taxon>
        <taxon>Penicillium</taxon>
    </lineage>
</organism>
<evidence type="ECO:0000256" key="3">
    <source>
        <dbReference type="ARBA" id="ARBA00022448"/>
    </source>
</evidence>
<evidence type="ECO:0000256" key="7">
    <source>
        <dbReference type="ARBA" id="ARBA00022989"/>
    </source>
</evidence>
<comment type="similarity">
    <text evidence="2">Belongs to the oligopeptide OPT transporter family.</text>
</comment>
<feature type="compositionally biased region" description="Low complexity" evidence="9">
    <location>
        <begin position="9"/>
        <end position="20"/>
    </location>
</feature>
<reference evidence="11" key="2">
    <citation type="journal article" date="2023" name="IMA Fungus">
        <title>Comparative genomic study of the Penicillium genus elucidates a diverse pangenome and 15 lateral gene transfer events.</title>
        <authorList>
            <person name="Petersen C."/>
            <person name="Sorensen T."/>
            <person name="Nielsen M.R."/>
            <person name="Sondergaard T.E."/>
            <person name="Sorensen J.L."/>
            <person name="Fitzpatrick D.A."/>
            <person name="Frisvad J.C."/>
            <person name="Nielsen K.L."/>
        </authorList>
    </citation>
    <scope>NUCLEOTIDE SEQUENCE</scope>
    <source>
        <strain evidence="11">IBT 34128</strain>
    </source>
</reference>
<feature type="transmembrane region" description="Helical" evidence="10">
    <location>
        <begin position="431"/>
        <end position="455"/>
    </location>
</feature>
<dbReference type="EMBL" id="JAPMSZ010000012">
    <property type="protein sequence ID" value="KAJ5081954.1"/>
    <property type="molecule type" value="Genomic_DNA"/>
</dbReference>
<evidence type="ECO:0000256" key="2">
    <source>
        <dbReference type="ARBA" id="ARBA00008807"/>
    </source>
</evidence>
<evidence type="ECO:0000256" key="10">
    <source>
        <dbReference type="SAM" id="Phobius"/>
    </source>
</evidence>
<dbReference type="InterPro" id="IPR004813">
    <property type="entry name" value="OPT"/>
</dbReference>
<feature type="region of interest" description="Disordered" evidence="9">
    <location>
        <begin position="1"/>
        <end position="20"/>
    </location>
</feature>
<dbReference type="GeneID" id="81399912"/>
<keyword evidence="3" id="KW-0813">Transport</keyword>
<feature type="transmembrane region" description="Helical" evidence="10">
    <location>
        <begin position="147"/>
        <end position="168"/>
    </location>
</feature>
<feature type="transmembrane region" description="Helical" evidence="10">
    <location>
        <begin position="387"/>
        <end position="410"/>
    </location>
</feature>
<evidence type="ECO:0000313" key="12">
    <source>
        <dbReference type="Proteomes" id="UP001141434"/>
    </source>
</evidence>
<evidence type="ECO:0000256" key="1">
    <source>
        <dbReference type="ARBA" id="ARBA00004141"/>
    </source>
</evidence>
<evidence type="ECO:0000256" key="4">
    <source>
        <dbReference type="ARBA" id="ARBA00022692"/>
    </source>
</evidence>
<feature type="transmembrane region" description="Helical" evidence="10">
    <location>
        <begin position="106"/>
        <end position="127"/>
    </location>
</feature>
<dbReference type="GO" id="GO:0016020">
    <property type="term" value="C:membrane"/>
    <property type="evidence" value="ECO:0007669"/>
    <property type="project" value="UniProtKB-SubCell"/>
</dbReference>
<gene>
    <name evidence="11" type="ORF">NUU61_010218</name>
</gene>
<evidence type="ECO:0008006" key="13">
    <source>
        <dbReference type="Google" id="ProtNLM"/>
    </source>
</evidence>
<dbReference type="InterPro" id="IPR004648">
    <property type="entry name" value="Oligpept_transpt"/>
</dbReference>
<comment type="subcellular location">
    <subcellularLocation>
        <location evidence="1">Membrane</location>
        <topology evidence="1">Multi-pass membrane protein</topology>
    </subcellularLocation>
</comment>
<feature type="transmembrane region" description="Helical" evidence="10">
    <location>
        <begin position="551"/>
        <end position="574"/>
    </location>
</feature>
<feature type="transmembrane region" description="Helical" evidence="10">
    <location>
        <begin position="241"/>
        <end position="274"/>
    </location>
</feature>
<dbReference type="NCBIfam" id="TIGR00727">
    <property type="entry name" value="ISP4_OPT"/>
    <property type="match status" value="1"/>
</dbReference>
<evidence type="ECO:0000256" key="8">
    <source>
        <dbReference type="ARBA" id="ARBA00023136"/>
    </source>
</evidence>
<keyword evidence="4 10" id="KW-0812">Transmembrane</keyword>
<dbReference type="GO" id="GO:0035673">
    <property type="term" value="F:oligopeptide transmembrane transporter activity"/>
    <property type="evidence" value="ECO:0007669"/>
    <property type="project" value="InterPro"/>
</dbReference>
<keyword evidence="5" id="KW-0571">Peptide transport</keyword>
<feature type="transmembrane region" description="Helical" evidence="10">
    <location>
        <begin position="180"/>
        <end position="203"/>
    </location>
</feature>
<dbReference type="PANTHER" id="PTHR22601">
    <property type="entry name" value="ISP4 LIKE PROTEIN"/>
    <property type="match status" value="1"/>
</dbReference>